<accession>A0A1E5XI56</accession>
<protein>
    <recommendedName>
        <fullName evidence="2">Right handed beta helix domain-containing protein</fullName>
    </recommendedName>
</protein>
<dbReference type="NCBIfam" id="TIGR03808">
    <property type="entry name" value="RR_plus_rpt_1"/>
    <property type="match status" value="1"/>
</dbReference>
<dbReference type="AlphaFoldDB" id="A0A1E5XI56"/>
<dbReference type="Proteomes" id="UP000095463">
    <property type="component" value="Unassembled WGS sequence"/>
</dbReference>
<keyword evidence="1" id="KW-0732">Signal</keyword>
<dbReference type="InterPro" id="IPR006626">
    <property type="entry name" value="PbH1"/>
</dbReference>
<dbReference type="SUPFAM" id="SSF51126">
    <property type="entry name" value="Pectin lyase-like"/>
    <property type="match status" value="1"/>
</dbReference>
<dbReference type="InterPro" id="IPR011050">
    <property type="entry name" value="Pectin_lyase_fold/virulence"/>
</dbReference>
<evidence type="ECO:0000256" key="1">
    <source>
        <dbReference type="SAM" id="SignalP"/>
    </source>
</evidence>
<dbReference type="SMART" id="SM00710">
    <property type="entry name" value="PbH1"/>
    <property type="match status" value="8"/>
</dbReference>
<name>A0A1E5XI56_9HYPH</name>
<feature type="signal peptide" evidence="1">
    <location>
        <begin position="1"/>
        <end position="21"/>
    </location>
</feature>
<reference evidence="3 4" key="1">
    <citation type="journal article" date="2015" name="Genome Announc.">
        <title>Genome Assemblies of Three Soil-Associated Devosia species: D. insulae, D. limi, and D. soli.</title>
        <authorList>
            <person name="Hassan Y.I."/>
            <person name="Lepp D."/>
            <person name="Zhou T."/>
        </authorList>
    </citation>
    <scope>NUCLEOTIDE SEQUENCE [LARGE SCALE GENOMIC DNA]</scope>
    <source>
        <strain evidence="3 4">DS-56</strain>
    </source>
</reference>
<proteinExistence type="predicted"/>
<dbReference type="EMBL" id="LAJE02000384">
    <property type="protein sequence ID" value="OEO28287.1"/>
    <property type="molecule type" value="Genomic_DNA"/>
</dbReference>
<feature type="chain" id="PRO_5009190151" description="Right handed beta helix domain-containing protein" evidence="1">
    <location>
        <begin position="22"/>
        <end position="441"/>
    </location>
</feature>
<dbReference type="InterPro" id="IPR012334">
    <property type="entry name" value="Pectin_lyas_fold"/>
</dbReference>
<keyword evidence="4" id="KW-1185">Reference proteome</keyword>
<dbReference type="Pfam" id="PF13229">
    <property type="entry name" value="Beta_helix"/>
    <property type="match status" value="1"/>
</dbReference>
<comment type="caution">
    <text evidence="3">The sequence shown here is derived from an EMBL/GenBank/DDBJ whole genome shotgun (WGS) entry which is preliminary data.</text>
</comment>
<gene>
    <name evidence="3" type="ORF">VW23_005405</name>
</gene>
<evidence type="ECO:0000313" key="4">
    <source>
        <dbReference type="Proteomes" id="UP000095463"/>
    </source>
</evidence>
<dbReference type="InterPro" id="IPR039448">
    <property type="entry name" value="Beta_helix"/>
</dbReference>
<feature type="domain" description="Right handed beta helix" evidence="2">
    <location>
        <begin position="147"/>
        <end position="304"/>
    </location>
</feature>
<dbReference type="PANTHER" id="PTHR36453:SF1">
    <property type="entry name" value="RIGHT HANDED BETA HELIX DOMAIN-CONTAINING PROTEIN"/>
    <property type="match status" value="1"/>
</dbReference>
<organism evidence="3 4">
    <name type="scientific">Devosia insulae DS-56</name>
    <dbReference type="NCBI Taxonomy" id="1116389"/>
    <lineage>
        <taxon>Bacteria</taxon>
        <taxon>Pseudomonadati</taxon>
        <taxon>Pseudomonadota</taxon>
        <taxon>Alphaproteobacteria</taxon>
        <taxon>Hyphomicrobiales</taxon>
        <taxon>Devosiaceae</taxon>
        <taxon>Devosia</taxon>
    </lineage>
</organism>
<dbReference type="PANTHER" id="PTHR36453">
    <property type="entry name" value="SECRETED PROTEIN-RELATED"/>
    <property type="match status" value="1"/>
</dbReference>
<evidence type="ECO:0000259" key="2">
    <source>
        <dbReference type="Pfam" id="PF13229"/>
    </source>
</evidence>
<sequence>MNRRHILAGLVALPLAGGVRAQSLDATALNLVPGSLEDQSGPMQEALLRAAEEGRPLFLGSGSYYVQNLQVPSNVVISGIPGGTILAAAGDAPVFRVAGSAHVSFSGLTFTRGNGGPSGADRGLVEIEASDHVTLSNCAFVGGAANGLAVRDAGADIEDCDFTGHALAAIFSVDGRGLNIASNRVSKCGNGGFLIWGSKPRHDGTVITGNTINGIGATNGGNGQNGNGINVFRCNDVIVANNQIADCMFTAVRLNSTNNVAVTGNVCRNSGEVAIFSEFAFSGSVISNNIVDGAAAGISITNLDTGGRLAVCSGNIVRNIRSRSEVNPDTRPFGIYAEAETSISGNSIDNVPGIGILAGRGTFLRDVIIADNVLYATSTGIGVSVVQNPSPGPVTITGNIVNAPLDHAIVGLEWDTVVVEDLVKDAAKYPHVTLADNSVTG</sequence>
<evidence type="ECO:0000313" key="3">
    <source>
        <dbReference type="EMBL" id="OEO28287.1"/>
    </source>
</evidence>
<dbReference type="Gene3D" id="2.160.20.10">
    <property type="entry name" value="Single-stranded right-handed beta-helix, Pectin lyase-like"/>
    <property type="match status" value="1"/>
</dbReference>
<dbReference type="InterPro" id="IPR022388">
    <property type="entry name" value="CHP03808"/>
</dbReference>